<keyword evidence="1" id="KW-0812">Transmembrane</keyword>
<dbReference type="Proteomes" id="UP000005149">
    <property type="component" value="Unassembled WGS sequence"/>
</dbReference>
<proteinExistence type="predicted"/>
<comment type="caution">
    <text evidence="2">The sequence shown here is derived from an EMBL/GenBank/DDBJ whole genome shotgun (WGS) entry which is preliminary data.</text>
</comment>
<keyword evidence="1" id="KW-1133">Transmembrane helix</keyword>
<evidence type="ECO:0000313" key="2">
    <source>
        <dbReference type="EMBL" id="EKB29209.1"/>
    </source>
</evidence>
<dbReference type="HOGENOM" id="CLU_3354117_0_0_6"/>
<protein>
    <submittedName>
        <fullName evidence="2">Uncharacterized protein</fullName>
    </submittedName>
</protein>
<keyword evidence="1" id="KW-0472">Membrane</keyword>
<keyword evidence="3" id="KW-1185">Reference proteome</keyword>
<accession>K1KC01</accession>
<gene>
    <name evidence="2" type="ORF">HMPREF1171_00421</name>
</gene>
<sequence length="36" mass="3903">MNKLIADLRTMSSTDRMIVVVTPLAGVVLSAAFFFS</sequence>
<dbReference type="EMBL" id="AGWR01000006">
    <property type="protein sequence ID" value="EKB29209.1"/>
    <property type="molecule type" value="Genomic_DNA"/>
</dbReference>
<organism evidence="2 3">
    <name type="scientific">Aeromonas dhakensis</name>
    <dbReference type="NCBI Taxonomy" id="196024"/>
    <lineage>
        <taxon>Bacteria</taxon>
        <taxon>Pseudomonadati</taxon>
        <taxon>Pseudomonadota</taxon>
        <taxon>Gammaproteobacteria</taxon>
        <taxon>Aeromonadales</taxon>
        <taxon>Aeromonadaceae</taxon>
        <taxon>Aeromonas</taxon>
    </lineage>
</organism>
<name>K1KC01_9GAMM</name>
<evidence type="ECO:0000313" key="3">
    <source>
        <dbReference type="Proteomes" id="UP000005149"/>
    </source>
</evidence>
<dbReference type="AlphaFoldDB" id="K1KC01"/>
<reference evidence="2 3" key="1">
    <citation type="submission" date="2012-06" db="EMBL/GenBank/DDBJ databases">
        <title>The Genome Sequence of Aeromonas hydrophila SSU.</title>
        <authorList>
            <consortium name="The Broad Institute Genome Sequencing Platform"/>
            <person name="Earl A."/>
            <person name="Ward D."/>
            <person name="Feldgarden M."/>
            <person name="Gevers D."/>
            <person name="Chopra A."/>
            <person name="Walker B."/>
            <person name="Young S.K."/>
            <person name="Zeng Q."/>
            <person name="Gargeya S."/>
            <person name="Fitzgerald M."/>
            <person name="Haas B."/>
            <person name="Abouelleil A."/>
            <person name="Alvarado L."/>
            <person name="Arachchi H.M."/>
            <person name="Berlin A.M."/>
            <person name="Chapman S.B."/>
            <person name="Goldberg J."/>
            <person name="Griggs A."/>
            <person name="Gujja S."/>
            <person name="Hansen M."/>
            <person name="Howarth C."/>
            <person name="Imamovic A."/>
            <person name="Larimer J."/>
            <person name="McCowan C."/>
            <person name="Montmayeur A."/>
            <person name="Murphy C."/>
            <person name="Neiman D."/>
            <person name="Pearson M."/>
            <person name="Priest M."/>
            <person name="Roberts A."/>
            <person name="Saif S."/>
            <person name="Shea T."/>
            <person name="Sisk P."/>
            <person name="Sykes S."/>
            <person name="Wortman J."/>
            <person name="Nusbaum C."/>
            <person name="Birren B."/>
        </authorList>
    </citation>
    <scope>NUCLEOTIDE SEQUENCE [LARGE SCALE GENOMIC DNA]</scope>
    <source>
        <strain evidence="2 3">SSU</strain>
    </source>
</reference>
<feature type="transmembrane region" description="Helical" evidence="1">
    <location>
        <begin position="17"/>
        <end position="35"/>
    </location>
</feature>
<evidence type="ECO:0000256" key="1">
    <source>
        <dbReference type="SAM" id="Phobius"/>
    </source>
</evidence>